<dbReference type="EMBL" id="CM035411">
    <property type="protein sequence ID" value="KAH7435641.1"/>
    <property type="molecule type" value="Genomic_DNA"/>
</dbReference>
<keyword evidence="2" id="KW-0472">Membrane</keyword>
<keyword evidence="2" id="KW-1133">Transmembrane helix</keyword>
<gene>
    <name evidence="3" type="ORF">KP509_06G073100</name>
</gene>
<evidence type="ECO:0000256" key="2">
    <source>
        <dbReference type="SAM" id="Phobius"/>
    </source>
</evidence>
<name>A0A8T2UHF3_CERRI</name>
<keyword evidence="4" id="KW-1185">Reference proteome</keyword>
<protein>
    <submittedName>
        <fullName evidence="3">Uncharacterized protein</fullName>
    </submittedName>
</protein>
<feature type="coiled-coil region" evidence="1">
    <location>
        <begin position="413"/>
        <end position="447"/>
    </location>
</feature>
<dbReference type="OrthoDB" id="2016421at2759"/>
<feature type="transmembrane region" description="Helical" evidence="2">
    <location>
        <begin position="223"/>
        <end position="244"/>
    </location>
</feature>
<sequence length="460" mass="51747">MYCLHSEFQSFRQIFLLNSVCKPSNRKSCVRNTVSAMLGIRKPQSPRTEFNRAILGRNHTKSPPVSSAEHTWKHMHLGYVPCLMTILNNGAFNLKNAFFHRTYYDARANFLHPSSSAGFDSRCLEQTKPHSMCTYTFNLPYFHRTRHSNTRIGIVPYCKTRFEIGYQNKQRSTILIRYILSGRTFCTHPTMYKRLNAIGQPIKSLINFGAEYKRAISLQIEAFWRRHVLTGVGIIGIVSCYLLWQVTYGVASMFAAFSGELAKAGFLAMAATTVACAGIVLRNRYGLNPDKAYRIILRTLNTSSKALEVLGAPLTGSGLRAYVMSGGSLRMKNLRPTISRRRCFLMFPVRGSEAHGFVGAEVKKVKGKYDFRLLAIDVASPGSEQRVFIVGDDTGYKVGGGLISQLRTPILTAMAAQKELEVQDEKEAQQEERAEAAKRELDLQKTLKNDDLQSLHDDES</sequence>
<evidence type="ECO:0000256" key="1">
    <source>
        <dbReference type="SAM" id="Coils"/>
    </source>
</evidence>
<proteinExistence type="predicted"/>
<dbReference type="PANTHER" id="PTHR36354">
    <property type="entry name" value="IMPORT INNER MEMBRANE TRANSLOCASE SUBUNIT"/>
    <property type="match status" value="1"/>
</dbReference>
<dbReference type="PANTHER" id="PTHR36354:SF2">
    <property type="entry name" value="IMPORT INNER MEMBRANE TRANSLOCASE SUBUNIT"/>
    <property type="match status" value="1"/>
</dbReference>
<keyword evidence="1" id="KW-0175">Coiled coil</keyword>
<dbReference type="AlphaFoldDB" id="A0A8T2UHF3"/>
<keyword evidence="2" id="KW-0812">Transmembrane</keyword>
<comment type="caution">
    <text evidence="3">The sequence shown here is derived from an EMBL/GenBank/DDBJ whole genome shotgun (WGS) entry which is preliminary data.</text>
</comment>
<feature type="transmembrane region" description="Helical" evidence="2">
    <location>
        <begin position="264"/>
        <end position="281"/>
    </location>
</feature>
<dbReference type="Proteomes" id="UP000825935">
    <property type="component" value="Chromosome 6"/>
</dbReference>
<evidence type="ECO:0000313" key="3">
    <source>
        <dbReference type="EMBL" id="KAH7435641.1"/>
    </source>
</evidence>
<accession>A0A8T2UHF3</accession>
<evidence type="ECO:0000313" key="4">
    <source>
        <dbReference type="Proteomes" id="UP000825935"/>
    </source>
</evidence>
<organism evidence="3 4">
    <name type="scientific">Ceratopteris richardii</name>
    <name type="common">Triangle waterfern</name>
    <dbReference type="NCBI Taxonomy" id="49495"/>
    <lineage>
        <taxon>Eukaryota</taxon>
        <taxon>Viridiplantae</taxon>
        <taxon>Streptophyta</taxon>
        <taxon>Embryophyta</taxon>
        <taxon>Tracheophyta</taxon>
        <taxon>Polypodiopsida</taxon>
        <taxon>Polypodiidae</taxon>
        <taxon>Polypodiales</taxon>
        <taxon>Pteridineae</taxon>
        <taxon>Pteridaceae</taxon>
        <taxon>Parkerioideae</taxon>
        <taxon>Ceratopteris</taxon>
    </lineage>
</organism>
<reference evidence="3" key="1">
    <citation type="submission" date="2021-08" db="EMBL/GenBank/DDBJ databases">
        <title>WGS assembly of Ceratopteris richardii.</title>
        <authorList>
            <person name="Marchant D.B."/>
            <person name="Chen G."/>
            <person name="Jenkins J."/>
            <person name="Shu S."/>
            <person name="Leebens-Mack J."/>
            <person name="Grimwood J."/>
            <person name="Schmutz J."/>
            <person name="Soltis P."/>
            <person name="Soltis D."/>
            <person name="Chen Z.-H."/>
        </authorList>
    </citation>
    <scope>NUCLEOTIDE SEQUENCE</scope>
    <source>
        <strain evidence="3">Whitten #5841</strain>
        <tissue evidence="3">Leaf</tissue>
    </source>
</reference>